<dbReference type="Proteomes" id="UP001162885">
    <property type="component" value="Chromosome"/>
</dbReference>
<dbReference type="FunFam" id="3.40.50.720:FF:000084">
    <property type="entry name" value="Short-chain dehydrogenase reductase"/>
    <property type="match status" value="1"/>
</dbReference>
<reference evidence="5 7" key="3">
    <citation type="journal article" date="2022" name="BMC Genomics">
        <title>Comparative genome analysis of mycobacteria focusing on tRNA and non-coding RNA.</title>
        <authorList>
            <person name="Behra P.R.K."/>
            <person name="Pettersson B.M.F."/>
            <person name="Ramesh M."/>
            <person name="Das S."/>
            <person name="Dasgupta S."/>
            <person name="Kirsebom L.A."/>
        </authorList>
    </citation>
    <scope>NUCLEOTIDE SEQUENCE [LARGE SCALE GENOMIC DNA]</scope>
    <source>
        <strain evidence="5 7">DSM 44677</strain>
    </source>
</reference>
<dbReference type="Gene3D" id="3.40.50.720">
    <property type="entry name" value="NAD(P)-binding Rossmann-like Domain"/>
    <property type="match status" value="1"/>
</dbReference>
<comment type="similarity">
    <text evidence="1 3">Belongs to the short-chain dehydrogenases/reductases (SDR) family.</text>
</comment>
<dbReference type="RefSeq" id="WP_077740161.1">
    <property type="nucleotide sequence ID" value="NZ_AP022579.1"/>
</dbReference>
<dbReference type="InterPro" id="IPR036291">
    <property type="entry name" value="NAD(P)-bd_dom_sf"/>
</dbReference>
<organism evidence="5 7">
    <name type="scientific">Mycolicibacterium boenickei</name>
    <dbReference type="NCBI Taxonomy" id="146017"/>
    <lineage>
        <taxon>Bacteria</taxon>
        <taxon>Bacillati</taxon>
        <taxon>Actinomycetota</taxon>
        <taxon>Actinomycetes</taxon>
        <taxon>Mycobacteriales</taxon>
        <taxon>Mycobacteriaceae</taxon>
        <taxon>Mycolicibacterium</taxon>
    </lineage>
</organism>
<protein>
    <submittedName>
        <fullName evidence="5">SDR family NAD(P)-dependent oxidoreductase</fullName>
    </submittedName>
</protein>
<dbReference type="InterPro" id="IPR020904">
    <property type="entry name" value="Sc_DH/Rdtase_CS"/>
</dbReference>
<dbReference type="PROSITE" id="PS00061">
    <property type="entry name" value="ADH_SHORT"/>
    <property type="match status" value="1"/>
</dbReference>
<dbReference type="CDD" id="cd05233">
    <property type="entry name" value="SDR_c"/>
    <property type="match status" value="1"/>
</dbReference>
<dbReference type="PANTHER" id="PTHR43391">
    <property type="entry name" value="RETINOL DEHYDROGENASE-RELATED"/>
    <property type="match status" value="1"/>
</dbReference>
<dbReference type="EMBL" id="CP060016">
    <property type="protein sequence ID" value="UNC00437.1"/>
    <property type="molecule type" value="Genomic_DNA"/>
</dbReference>
<evidence type="ECO:0000313" key="4">
    <source>
        <dbReference type="EMBL" id="BBX90187.1"/>
    </source>
</evidence>
<dbReference type="InterPro" id="IPR002347">
    <property type="entry name" value="SDR_fam"/>
</dbReference>
<name>A0AAX2ZZ14_9MYCO</name>
<accession>A0AAX2ZZ14</accession>
<dbReference type="PRINTS" id="PR00081">
    <property type="entry name" value="GDHRDH"/>
</dbReference>
<dbReference type="Proteomes" id="UP000466683">
    <property type="component" value="Chromosome"/>
</dbReference>
<keyword evidence="2" id="KW-0560">Oxidoreductase</keyword>
<evidence type="ECO:0000256" key="2">
    <source>
        <dbReference type="ARBA" id="ARBA00023002"/>
    </source>
</evidence>
<evidence type="ECO:0000313" key="6">
    <source>
        <dbReference type="Proteomes" id="UP000466683"/>
    </source>
</evidence>
<dbReference type="SUPFAM" id="SSF51735">
    <property type="entry name" value="NAD(P)-binding Rossmann-fold domains"/>
    <property type="match status" value="1"/>
</dbReference>
<dbReference type="PANTHER" id="PTHR43391:SF12">
    <property type="entry name" value="OXIDOREDUCTASE EPHD-RELATED"/>
    <property type="match status" value="1"/>
</dbReference>
<dbReference type="GO" id="GO:0016491">
    <property type="term" value="F:oxidoreductase activity"/>
    <property type="evidence" value="ECO:0007669"/>
    <property type="project" value="UniProtKB-KW"/>
</dbReference>
<dbReference type="AlphaFoldDB" id="A0AAX2ZZ14"/>
<gene>
    <name evidence="5" type="ORF">H5U98_03035</name>
    <name evidence="4" type="ORF">MBOE_18360</name>
</gene>
<sequence length="293" mass="31377">MPRTRFRFKTADLTDRVVVVTGAGSGIGREVALLCARRHALLALCDINEAALDGTAEMAEKLGAEVLTCQVDVSDADSMSSFAQATFEHFGRVDLLVNNAGVGLVGGFLETDVKDWQWLIGINLMGVVHGCGAFLPTMAESGRGGHVVNLSSAAGLLANPQLTAYSATKFAVLGLSEALRMELKPHGIGVTAVCPGIINTAITQNSVIRGTGDIDERRKHLASAYQKRGYTPERVAKNILRAVHRNRAVAPVAAEAHLMYVLSRTVPPLARWLAARTAELSKRQTTFEDLTCN</sequence>
<evidence type="ECO:0000256" key="1">
    <source>
        <dbReference type="ARBA" id="ARBA00006484"/>
    </source>
</evidence>
<evidence type="ECO:0000313" key="5">
    <source>
        <dbReference type="EMBL" id="UNC00437.1"/>
    </source>
</evidence>
<dbReference type="PRINTS" id="PR00080">
    <property type="entry name" value="SDRFAMILY"/>
</dbReference>
<evidence type="ECO:0000256" key="3">
    <source>
        <dbReference type="RuleBase" id="RU000363"/>
    </source>
</evidence>
<evidence type="ECO:0000313" key="7">
    <source>
        <dbReference type="Proteomes" id="UP001162885"/>
    </source>
</evidence>
<dbReference type="Pfam" id="PF00106">
    <property type="entry name" value="adh_short"/>
    <property type="match status" value="1"/>
</dbReference>
<keyword evidence="6" id="KW-1185">Reference proteome</keyword>
<reference evidence="4 6" key="1">
    <citation type="journal article" date="2019" name="Emerg. Microbes Infect.">
        <title>Comprehensive subspecies identification of 175 nontuberculous mycobacteria species based on 7547 genomic profiles.</title>
        <authorList>
            <person name="Matsumoto Y."/>
            <person name="Kinjo T."/>
            <person name="Motooka D."/>
            <person name="Nabeya D."/>
            <person name="Jung N."/>
            <person name="Uechi K."/>
            <person name="Horii T."/>
            <person name="Iida T."/>
            <person name="Fujita J."/>
            <person name="Nakamura S."/>
        </authorList>
    </citation>
    <scope>NUCLEOTIDE SEQUENCE [LARGE SCALE GENOMIC DNA]</scope>
    <source>
        <strain evidence="4 6">JCM 15653</strain>
    </source>
</reference>
<dbReference type="EMBL" id="AP022579">
    <property type="protein sequence ID" value="BBX90187.1"/>
    <property type="molecule type" value="Genomic_DNA"/>
</dbReference>
<proteinExistence type="inferred from homology"/>
<reference evidence="4" key="2">
    <citation type="submission" date="2020-02" db="EMBL/GenBank/DDBJ databases">
        <authorList>
            <person name="Matsumoto Y."/>
            <person name="Kinjo T."/>
            <person name="Motooka D."/>
            <person name="Nabeya D."/>
            <person name="Jung N."/>
            <person name="Uechi K."/>
            <person name="Horii T."/>
            <person name="Iida T."/>
            <person name="Fujita J."/>
            <person name="Nakamura S."/>
        </authorList>
    </citation>
    <scope>NUCLEOTIDE SEQUENCE</scope>
    <source>
        <strain evidence="4">JCM 15653</strain>
    </source>
</reference>